<dbReference type="EMBL" id="MU254227">
    <property type="protein sequence ID" value="KAG9241344.1"/>
    <property type="molecule type" value="Genomic_DNA"/>
</dbReference>
<sequence length="468" mass="53605">MRDPQENAESLDHLAERARVGVALVRLESLKYEPPLGRPSIPLQSRKIDFWLGEFRDRGCFPNVQRNRIRAKISPSVLAQALGLSRVTIEDLQDTENLRRLELPQGVVLTHSHGQHRLEAARQHIYPHNVWWAVDLLNEDDLNRQFDVEEQNRNIESIPHNDGTVFRFLETDGSWRKGFCSKRVEVDLKAIEKRPALYAALAALRPFVGLWDSFHKGTLERINCVKCDDELIYYLDSMKRTWMFIIGGDPELAEKIDAATVKLIEAKAPMVSFADKEEIVRGFQDGTIFCQVGEGATRMRLQQNVLAVDGIIPSIRTFLADTLYLEDSHIAMKVLIAPTRCQTREALRHMWRGSPTNRVVLEYADGRTEAANVTMEEEGQFQIAYIQLWMFSMRNYPYLTNLVPKTDGKHKVSSIGPDPEWQRGFAAIAKAFGFESTAINLLLEEDPDRVNVRDMLSKARPPNRFEYD</sequence>
<reference evidence="1" key="1">
    <citation type="journal article" date="2021" name="IMA Fungus">
        <title>Genomic characterization of three marine fungi, including Emericellopsis atlantica sp. nov. with signatures of a generalist lifestyle and marine biomass degradation.</title>
        <authorList>
            <person name="Hagestad O.C."/>
            <person name="Hou L."/>
            <person name="Andersen J.H."/>
            <person name="Hansen E.H."/>
            <person name="Altermark B."/>
            <person name="Li C."/>
            <person name="Kuhnert E."/>
            <person name="Cox R.J."/>
            <person name="Crous P.W."/>
            <person name="Spatafora J.W."/>
            <person name="Lail K."/>
            <person name="Amirebrahimi M."/>
            <person name="Lipzen A."/>
            <person name="Pangilinan J."/>
            <person name="Andreopoulos W."/>
            <person name="Hayes R.D."/>
            <person name="Ng V."/>
            <person name="Grigoriev I.V."/>
            <person name="Jackson S.A."/>
            <person name="Sutton T.D.S."/>
            <person name="Dobson A.D.W."/>
            <person name="Rama T."/>
        </authorList>
    </citation>
    <scope>NUCLEOTIDE SEQUENCE</scope>
    <source>
        <strain evidence="1">TRa3180A</strain>
    </source>
</reference>
<evidence type="ECO:0000313" key="2">
    <source>
        <dbReference type="Proteomes" id="UP000887226"/>
    </source>
</evidence>
<evidence type="ECO:0000313" key="1">
    <source>
        <dbReference type="EMBL" id="KAG9241344.1"/>
    </source>
</evidence>
<dbReference type="OrthoDB" id="4227485at2759"/>
<dbReference type="Proteomes" id="UP000887226">
    <property type="component" value="Unassembled WGS sequence"/>
</dbReference>
<dbReference type="AlphaFoldDB" id="A0A9P7YWY0"/>
<organism evidence="1 2">
    <name type="scientific">Calycina marina</name>
    <dbReference type="NCBI Taxonomy" id="1763456"/>
    <lineage>
        <taxon>Eukaryota</taxon>
        <taxon>Fungi</taxon>
        <taxon>Dikarya</taxon>
        <taxon>Ascomycota</taxon>
        <taxon>Pezizomycotina</taxon>
        <taxon>Leotiomycetes</taxon>
        <taxon>Helotiales</taxon>
        <taxon>Pezizellaceae</taxon>
        <taxon>Calycina</taxon>
    </lineage>
</organism>
<dbReference type="InterPro" id="IPR022198">
    <property type="entry name" value="DUF3723"/>
</dbReference>
<accession>A0A9P7YWY0</accession>
<gene>
    <name evidence="1" type="ORF">BJ878DRAFT_428324</name>
</gene>
<name>A0A9P7YWY0_9HELO</name>
<feature type="non-terminal residue" evidence="1">
    <location>
        <position position="468"/>
    </location>
</feature>
<keyword evidence="2" id="KW-1185">Reference proteome</keyword>
<protein>
    <submittedName>
        <fullName evidence="1">Uncharacterized protein</fullName>
    </submittedName>
</protein>
<comment type="caution">
    <text evidence="1">The sequence shown here is derived from an EMBL/GenBank/DDBJ whole genome shotgun (WGS) entry which is preliminary data.</text>
</comment>
<dbReference type="Pfam" id="PF12520">
    <property type="entry name" value="DUF3723"/>
    <property type="match status" value="1"/>
</dbReference>
<proteinExistence type="predicted"/>